<comment type="catalytic activity">
    <reaction evidence="2">
        <text>2 GTP = 3',3'-c-di-GMP + 2 diphosphate</text>
        <dbReference type="Rhea" id="RHEA:24898"/>
        <dbReference type="ChEBI" id="CHEBI:33019"/>
        <dbReference type="ChEBI" id="CHEBI:37565"/>
        <dbReference type="ChEBI" id="CHEBI:58805"/>
        <dbReference type="EC" id="2.7.7.65"/>
    </reaction>
</comment>
<dbReference type="GO" id="GO:0043709">
    <property type="term" value="P:cell adhesion involved in single-species biofilm formation"/>
    <property type="evidence" value="ECO:0007669"/>
    <property type="project" value="TreeGrafter"/>
</dbReference>
<feature type="domain" description="GGDEF" evidence="3">
    <location>
        <begin position="50"/>
        <end position="181"/>
    </location>
</feature>
<dbReference type="GO" id="GO:0005886">
    <property type="term" value="C:plasma membrane"/>
    <property type="evidence" value="ECO:0007669"/>
    <property type="project" value="TreeGrafter"/>
</dbReference>
<dbReference type="PANTHER" id="PTHR45138:SF9">
    <property type="entry name" value="DIGUANYLATE CYCLASE DGCM-RELATED"/>
    <property type="match status" value="1"/>
</dbReference>
<dbReference type="GO" id="GO:0052621">
    <property type="term" value="F:diguanylate cyclase activity"/>
    <property type="evidence" value="ECO:0007669"/>
    <property type="project" value="UniProtKB-EC"/>
</dbReference>
<reference evidence="4" key="1">
    <citation type="submission" date="2021-11" db="EMBL/GenBank/DDBJ databases">
        <title>BS-T2-15 a new species belonging to the Comamonadaceae family isolated from the soil of a French oak forest.</title>
        <authorList>
            <person name="Mieszkin S."/>
            <person name="Alain K."/>
        </authorList>
    </citation>
    <scope>NUCLEOTIDE SEQUENCE</scope>
    <source>
        <strain evidence="4">BS-T2-15</strain>
    </source>
</reference>
<keyword evidence="5" id="KW-1185">Reference proteome</keyword>
<dbReference type="InterPro" id="IPR043128">
    <property type="entry name" value="Rev_trsase/Diguanyl_cyclase"/>
</dbReference>
<comment type="caution">
    <text evidence="4">The sequence shown here is derived from an EMBL/GenBank/DDBJ whole genome shotgun (WGS) entry which is preliminary data.</text>
</comment>
<dbReference type="InterPro" id="IPR000160">
    <property type="entry name" value="GGDEF_dom"/>
</dbReference>
<dbReference type="SMART" id="SM00267">
    <property type="entry name" value="GGDEF"/>
    <property type="match status" value="2"/>
</dbReference>
<name>A0A9X1YNH8_9BURK</name>
<evidence type="ECO:0000313" key="5">
    <source>
        <dbReference type="Proteomes" id="UP001139353"/>
    </source>
</evidence>
<feature type="domain" description="GGDEF" evidence="3">
    <location>
        <begin position="241"/>
        <end position="376"/>
    </location>
</feature>
<dbReference type="RefSeq" id="WP_275684759.1">
    <property type="nucleotide sequence ID" value="NZ_JAJLJH010000010.1"/>
</dbReference>
<evidence type="ECO:0000256" key="2">
    <source>
        <dbReference type="ARBA" id="ARBA00034247"/>
    </source>
</evidence>
<accession>A0A9X1YNH8</accession>
<dbReference type="InterPro" id="IPR050469">
    <property type="entry name" value="Diguanylate_Cyclase"/>
</dbReference>
<dbReference type="Pfam" id="PF00990">
    <property type="entry name" value="GGDEF"/>
    <property type="match status" value="2"/>
</dbReference>
<evidence type="ECO:0000259" key="3">
    <source>
        <dbReference type="PROSITE" id="PS50887"/>
    </source>
</evidence>
<evidence type="ECO:0000313" key="4">
    <source>
        <dbReference type="EMBL" id="MCK9688710.1"/>
    </source>
</evidence>
<dbReference type="Gene3D" id="3.30.70.270">
    <property type="match status" value="2"/>
</dbReference>
<dbReference type="AlphaFoldDB" id="A0A9X1YNH8"/>
<dbReference type="NCBIfam" id="TIGR00254">
    <property type="entry name" value="GGDEF"/>
    <property type="match status" value="2"/>
</dbReference>
<dbReference type="CDD" id="cd01949">
    <property type="entry name" value="GGDEF"/>
    <property type="match status" value="2"/>
</dbReference>
<sequence length="376" mass="40518">MLDRLWARLFGRRESFDDERVRRAFVDGLTGLPNRHVMGERLREARAAGVTGVAAMIDVDHFKQINDRHGHATGDEVLQAVADRLRAEFGSPAWAARVGGDEFFVLLPGVDMAEARRRIVRCAELLRAPIVCGQHAVENLTMSVGLATFPAPTNDELLKAVDVAMYAAKARGRDGAVVFDDDTRKIVTARRELASIIVELQERNRALRDDARTDALTGLRNRLALDEVLDVVVDGSDPRFAAAAVAFIDIDHFGDYNHLHGDAAGDEALRRVAAAVRGCSRDADLVFRKGGEELVVVLAGAGHEESRVAAERLRACVQALAIDHAGSKTASVMTVTVGVASGGAGGTLRALMIAASDEAMRAKVDHARNRVHAASI</sequence>
<evidence type="ECO:0000256" key="1">
    <source>
        <dbReference type="ARBA" id="ARBA00012528"/>
    </source>
</evidence>
<dbReference type="SUPFAM" id="SSF55073">
    <property type="entry name" value="Nucleotide cyclase"/>
    <property type="match status" value="2"/>
</dbReference>
<proteinExistence type="predicted"/>
<protein>
    <recommendedName>
        <fullName evidence="1">diguanylate cyclase</fullName>
        <ecNumber evidence="1">2.7.7.65</ecNumber>
    </recommendedName>
</protein>
<gene>
    <name evidence="4" type="ORF">LPC04_23610</name>
</gene>
<dbReference type="EC" id="2.7.7.65" evidence="1"/>
<dbReference type="EMBL" id="JAJLJH010000010">
    <property type="protein sequence ID" value="MCK9688710.1"/>
    <property type="molecule type" value="Genomic_DNA"/>
</dbReference>
<dbReference type="InterPro" id="IPR029787">
    <property type="entry name" value="Nucleotide_cyclase"/>
</dbReference>
<organism evidence="4 5">
    <name type="scientific">Scleromatobacter humisilvae</name>
    <dbReference type="NCBI Taxonomy" id="2897159"/>
    <lineage>
        <taxon>Bacteria</taxon>
        <taxon>Pseudomonadati</taxon>
        <taxon>Pseudomonadota</taxon>
        <taxon>Betaproteobacteria</taxon>
        <taxon>Burkholderiales</taxon>
        <taxon>Sphaerotilaceae</taxon>
        <taxon>Scleromatobacter</taxon>
    </lineage>
</organism>
<dbReference type="PANTHER" id="PTHR45138">
    <property type="entry name" value="REGULATORY COMPONENTS OF SENSORY TRANSDUCTION SYSTEM"/>
    <property type="match status" value="1"/>
</dbReference>
<dbReference type="PROSITE" id="PS50887">
    <property type="entry name" value="GGDEF"/>
    <property type="match status" value="2"/>
</dbReference>
<dbReference type="GO" id="GO:1902201">
    <property type="term" value="P:negative regulation of bacterial-type flagellum-dependent cell motility"/>
    <property type="evidence" value="ECO:0007669"/>
    <property type="project" value="TreeGrafter"/>
</dbReference>
<dbReference type="Proteomes" id="UP001139353">
    <property type="component" value="Unassembled WGS sequence"/>
</dbReference>